<evidence type="ECO:0000256" key="2">
    <source>
        <dbReference type="PROSITE-ProRule" id="PRU00110"/>
    </source>
</evidence>
<gene>
    <name evidence="6" type="ORF">HF519_24370</name>
</gene>
<evidence type="ECO:0000259" key="5">
    <source>
        <dbReference type="PROSITE" id="PS50894"/>
    </source>
</evidence>
<dbReference type="EMBL" id="JAAXKZ010000123">
    <property type="protein sequence ID" value="NMH94650.1"/>
    <property type="molecule type" value="Genomic_DNA"/>
</dbReference>
<dbReference type="PANTHER" id="PTHR44591:SF25">
    <property type="entry name" value="CHEMOTAXIS TWO-COMPONENT RESPONSE REGULATOR"/>
    <property type="match status" value="1"/>
</dbReference>
<dbReference type="Gene3D" id="3.40.50.2300">
    <property type="match status" value="1"/>
</dbReference>
<dbReference type="AlphaFoldDB" id="A0A848DP83"/>
<feature type="domain" description="Response regulatory" evidence="4">
    <location>
        <begin position="5"/>
        <end position="119"/>
    </location>
</feature>
<evidence type="ECO:0000313" key="6">
    <source>
        <dbReference type="EMBL" id="NMH94650.1"/>
    </source>
</evidence>
<comment type="caution">
    <text evidence="6">The sequence shown here is derived from an EMBL/GenBank/DDBJ whole genome shotgun (WGS) entry which is preliminary data.</text>
</comment>
<dbReference type="Gene3D" id="1.20.120.160">
    <property type="entry name" value="HPT domain"/>
    <property type="match status" value="1"/>
</dbReference>
<proteinExistence type="predicted"/>
<accession>A0A848DP83</accession>
<keyword evidence="7" id="KW-1185">Reference proteome</keyword>
<dbReference type="PROSITE" id="PS50110">
    <property type="entry name" value="RESPONSE_REGULATORY"/>
    <property type="match status" value="1"/>
</dbReference>
<protein>
    <submittedName>
        <fullName evidence="6">Response regulator</fullName>
    </submittedName>
</protein>
<sequence>MLNGRALVVDDDPLDGDTTAAVLAALGFDAVRADCGAAALALLAAGPVAVLVTDVAMPGMDGPTLLAAARSAGYTGPAVAVTSDPTDAVRTACRTAGAAACLAKPAAEDLGALVTHLFTAGPGAIEADVEWLTPEVQARVLARYAEALRGRLTALRSAAAPSGSGGEEAPEPDPVAVAAAAHALAGPSAMVGHEGLAQLCRSVERAARAGTVRSDLVEAVLAAAERGQATSR</sequence>
<dbReference type="InterPro" id="IPR001789">
    <property type="entry name" value="Sig_transdc_resp-reg_receiver"/>
</dbReference>
<dbReference type="Pfam" id="PF01627">
    <property type="entry name" value="Hpt"/>
    <property type="match status" value="1"/>
</dbReference>
<dbReference type="GO" id="GO:0000160">
    <property type="term" value="P:phosphorelay signal transduction system"/>
    <property type="evidence" value="ECO:0007669"/>
    <property type="project" value="InterPro"/>
</dbReference>
<dbReference type="SMART" id="SM00448">
    <property type="entry name" value="REC"/>
    <property type="match status" value="1"/>
</dbReference>
<reference evidence="6 7" key="1">
    <citation type="submission" date="2020-04" db="EMBL/GenBank/DDBJ databases">
        <authorList>
            <person name="Klaysubun C."/>
            <person name="Duangmal K."/>
            <person name="Lipun K."/>
        </authorList>
    </citation>
    <scope>NUCLEOTIDE SEQUENCE [LARGE SCALE GENOMIC DNA]</scope>
    <source>
        <strain evidence="6 7">DSM 45300</strain>
    </source>
</reference>
<dbReference type="SUPFAM" id="SSF52172">
    <property type="entry name" value="CheY-like"/>
    <property type="match status" value="1"/>
</dbReference>
<evidence type="ECO:0000256" key="3">
    <source>
        <dbReference type="PROSITE-ProRule" id="PRU00169"/>
    </source>
</evidence>
<feature type="modified residue" description="4-aspartylphosphate" evidence="3">
    <location>
        <position position="54"/>
    </location>
</feature>
<keyword evidence="1 3" id="KW-0597">Phosphoprotein</keyword>
<evidence type="ECO:0000259" key="4">
    <source>
        <dbReference type="PROSITE" id="PS50110"/>
    </source>
</evidence>
<dbReference type="Pfam" id="PF00072">
    <property type="entry name" value="Response_reg"/>
    <property type="match status" value="1"/>
</dbReference>
<organism evidence="6 7">
    <name type="scientific">Pseudonocardia bannensis</name>
    <dbReference type="NCBI Taxonomy" id="630973"/>
    <lineage>
        <taxon>Bacteria</taxon>
        <taxon>Bacillati</taxon>
        <taxon>Actinomycetota</taxon>
        <taxon>Actinomycetes</taxon>
        <taxon>Pseudonocardiales</taxon>
        <taxon>Pseudonocardiaceae</taxon>
        <taxon>Pseudonocardia</taxon>
    </lineage>
</organism>
<dbReference type="InterPro" id="IPR036641">
    <property type="entry name" value="HPT_dom_sf"/>
</dbReference>
<evidence type="ECO:0000256" key="1">
    <source>
        <dbReference type="ARBA" id="ARBA00022553"/>
    </source>
</evidence>
<dbReference type="Proteomes" id="UP000586918">
    <property type="component" value="Unassembled WGS sequence"/>
</dbReference>
<feature type="modified residue" description="Phosphohistidine" evidence="2">
    <location>
        <position position="182"/>
    </location>
</feature>
<dbReference type="SUPFAM" id="SSF47226">
    <property type="entry name" value="Histidine-containing phosphotransfer domain, HPT domain"/>
    <property type="match status" value="1"/>
</dbReference>
<dbReference type="PANTHER" id="PTHR44591">
    <property type="entry name" value="STRESS RESPONSE REGULATOR PROTEIN 1"/>
    <property type="match status" value="1"/>
</dbReference>
<dbReference type="RefSeq" id="WP_169415328.1">
    <property type="nucleotide sequence ID" value="NZ_JAAXKZ010000123.1"/>
</dbReference>
<dbReference type="InterPro" id="IPR050595">
    <property type="entry name" value="Bact_response_regulator"/>
</dbReference>
<dbReference type="InterPro" id="IPR008207">
    <property type="entry name" value="Sig_transdc_His_kin_Hpt_dom"/>
</dbReference>
<feature type="domain" description="HPt" evidence="5">
    <location>
        <begin position="133"/>
        <end position="232"/>
    </location>
</feature>
<name>A0A848DP83_9PSEU</name>
<dbReference type="InterPro" id="IPR011006">
    <property type="entry name" value="CheY-like_superfamily"/>
</dbReference>
<dbReference type="PROSITE" id="PS50894">
    <property type="entry name" value="HPT"/>
    <property type="match status" value="1"/>
</dbReference>
<dbReference type="CDD" id="cd00156">
    <property type="entry name" value="REC"/>
    <property type="match status" value="1"/>
</dbReference>
<evidence type="ECO:0000313" key="7">
    <source>
        <dbReference type="Proteomes" id="UP000586918"/>
    </source>
</evidence>